<dbReference type="AlphaFoldDB" id="A0A0E9TYC7"/>
<reference evidence="1" key="1">
    <citation type="submission" date="2014-11" db="EMBL/GenBank/DDBJ databases">
        <authorList>
            <person name="Amaro Gonzalez C."/>
        </authorList>
    </citation>
    <scope>NUCLEOTIDE SEQUENCE</scope>
</reference>
<protein>
    <submittedName>
        <fullName evidence="1">Uncharacterized protein</fullName>
    </submittedName>
</protein>
<accession>A0A0E9TYC7</accession>
<proteinExistence type="predicted"/>
<name>A0A0E9TYC7_ANGAN</name>
<dbReference type="EMBL" id="GBXM01049888">
    <property type="protein sequence ID" value="JAH58689.1"/>
    <property type="molecule type" value="Transcribed_RNA"/>
</dbReference>
<evidence type="ECO:0000313" key="1">
    <source>
        <dbReference type="EMBL" id="JAH58689.1"/>
    </source>
</evidence>
<organism evidence="1">
    <name type="scientific">Anguilla anguilla</name>
    <name type="common">European freshwater eel</name>
    <name type="synonym">Muraena anguilla</name>
    <dbReference type="NCBI Taxonomy" id="7936"/>
    <lineage>
        <taxon>Eukaryota</taxon>
        <taxon>Metazoa</taxon>
        <taxon>Chordata</taxon>
        <taxon>Craniata</taxon>
        <taxon>Vertebrata</taxon>
        <taxon>Euteleostomi</taxon>
        <taxon>Actinopterygii</taxon>
        <taxon>Neopterygii</taxon>
        <taxon>Teleostei</taxon>
        <taxon>Anguilliformes</taxon>
        <taxon>Anguillidae</taxon>
        <taxon>Anguilla</taxon>
    </lineage>
</organism>
<sequence length="36" mass="4148">MRNWGLRFLKGDAITACRLRKWISQCCGTHSAHRCA</sequence>
<reference evidence="1" key="2">
    <citation type="journal article" date="2015" name="Fish Shellfish Immunol.">
        <title>Early steps in the European eel (Anguilla anguilla)-Vibrio vulnificus interaction in the gills: Role of the RtxA13 toxin.</title>
        <authorList>
            <person name="Callol A."/>
            <person name="Pajuelo D."/>
            <person name="Ebbesson L."/>
            <person name="Teles M."/>
            <person name="MacKenzie S."/>
            <person name="Amaro C."/>
        </authorList>
    </citation>
    <scope>NUCLEOTIDE SEQUENCE</scope>
</reference>